<feature type="domain" description="Flagellar basal-body/hook protein C-terminal" evidence="7">
    <location>
        <begin position="360"/>
        <end position="405"/>
    </location>
</feature>
<dbReference type="RefSeq" id="WP_377305860.1">
    <property type="nucleotide sequence ID" value="NZ_CP180191.1"/>
</dbReference>
<feature type="domain" description="Flagellar hook protein FlgE/F/G-like D1" evidence="9">
    <location>
        <begin position="83"/>
        <end position="124"/>
    </location>
</feature>
<dbReference type="Pfam" id="PF22692">
    <property type="entry name" value="LlgE_F_G_D1"/>
    <property type="match status" value="1"/>
</dbReference>
<feature type="domain" description="Flagellar hook protein FlgE D2" evidence="8">
    <location>
        <begin position="161"/>
        <end position="287"/>
    </location>
</feature>
<dbReference type="Pfam" id="PF00460">
    <property type="entry name" value="Flg_bb_rod"/>
    <property type="match status" value="1"/>
</dbReference>
<dbReference type="Pfam" id="PF07559">
    <property type="entry name" value="FlgE_D2"/>
    <property type="match status" value="1"/>
</dbReference>
<keyword evidence="10" id="KW-0969">Cilium</keyword>
<dbReference type="InterPro" id="IPR010930">
    <property type="entry name" value="Flg_bb/hook_C_dom"/>
</dbReference>
<accession>A0ABV7H5T2</accession>
<dbReference type="SUPFAM" id="SSF117143">
    <property type="entry name" value="Flagellar hook protein flgE"/>
    <property type="match status" value="1"/>
</dbReference>
<evidence type="ECO:0000313" key="11">
    <source>
        <dbReference type="Proteomes" id="UP001595556"/>
    </source>
</evidence>
<name>A0ABV7H5T2_9BURK</name>
<evidence type="ECO:0000256" key="5">
    <source>
        <dbReference type="RuleBase" id="RU362116"/>
    </source>
</evidence>
<comment type="function">
    <text evidence="5">A flexible structure which links the flagellar filament to the drive apparatus in the basal body.</text>
</comment>
<proteinExistence type="inferred from homology"/>
<dbReference type="InterPro" id="IPR011491">
    <property type="entry name" value="FlgE_D2"/>
</dbReference>
<sequence length="406" mass="41718">MGFQQGLSGLNAASRNLDVIGTNVANSGTVGFKASRTEFADMFANSMSGAGGLSAGIGVNVAAIAQQFTQGGITTTNNPLDIAINGQGFFRMSTNGAVTYSRNGQFKMDNQGYIVNNQGARLTGFPADATGQINTGGARELRLDTSDVAPRASTEVGVAANLDSRNTPPVGAFDVNDPTTYNSATSLTVYDSLGNAQTLSLYYRKTGNNAWDVYAAANGTMIGSGRAGNIAFNSDGSFNAAGSSNPMSIAVPVTGGAATPLTVSVDQDRLTQFGNNFSVAQLSQDGYAAGRIAGFTIDGNGVILGRYTNGQTLAQGQIVLSNFTNAQGLVPVGGNAWVETTASGQPLTGAPNSGALGGLQAGALEDSNVDLTGELVNMITAQRMYQANAQTVRTQDQVLQTLVNLR</sequence>
<evidence type="ECO:0000259" key="6">
    <source>
        <dbReference type="Pfam" id="PF00460"/>
    </source>
</evidence>
<evidence type="ECO:0000256" key="1">
    <source>
        <dbReference type="ARBA" id="ARBA00004117"/>
    </source>
</evidence>
<evidence type="ECO:0000256" key="3">
    <source>
        <dbReference type="ARBA" id="ARBA00019015"/>
    </source>
</evidence>
<comment type="similarity">
    <text evidence="2 5">Belongs to the flagella basal body rod proteins family.</text>
</comment>
<organism evidence="10 11">
    <name type="scientific">Piscinibacterium candidicorallinum</name>
    <dbReference type="NCBI Taxonomy" id="1793872"/>
    <lineage>
        <taxon>Bacteria</taxon>
        <taxon>Pseudomonadati</taxon>
        <taxon>Pseudomonadota</taxon>
        <taxon>Betaproteobacteria</taxon>
        <taxon>Burkholderiales</taxon>
        <taxon>Piscinibacterium</taxon>
    </lineage>
</organism>
<comment type="caution">
    <text evidence="10">The sequence shown here is derived from an EMBL/GenBank/DDBJ whole genome shotgun (WGS) entry which is preliminary data.</text>
</comment>
<evidence type="ECO:0000256" key="2">
    <source>
        <dbReference type="ARBA" id="ARBA00009677"/>
    </source>
</evidence>
<dbReference type="PANTHER" id="PTHR30435">
    <property type="entry name" value="FLAGELLAR PROTEIN"/>
    <property type="match status" value="1"/>
</dbReference>
<dbReference type="PANTHER" id="PTHR30435:SF1">
    <property type="entry name" value="FLAGELLAR HOOK PROTEIN FLGE"/>
    <property type="match status" value="1"/>
</dbReference>
<evidence type="ECO:0000259" key="9">
    <source>
        <dbReference type="Pfam" id="PF22692"/>
    </source>
</evidence>
<keyword evidence="10" id="KW-0282">Flagellum</keyword>
<evidence type="ECO:0000259" key="7">
    <source>
        <dbReference type="Pfam" id="PF06429"/>
    </source>
</evidence>
<dbReference type="InterPro" id="IPR037925">
    <property type="entry name" value="FlgE/F/G-like"/>
</dbReference>
<keyword evidence="4 5" id="KW-0975">Bacterial flagellum</keyword>
<dbReference type="Proteomes" id="UP001595556">
    <property type="component" value="Unassembled WGS sequence"/>
</dbReference>
<keyword evidence="10" id="KW-0966">Cell projection</keyword>
<evidence type="ECO:0000259" key="8">
    <source>
        <dbReference type="Pfam" id="PF07559"/>
    </source>
</evidence>
<dbReference type="EMBL" id="JBHRTI010000010">
    <property type="protein sequence ID" value="MFC3149249.1"/>
    <property type="molecule type" value="Genomic_DNA"/>
</dbReference>
<keyword evidence="11" id="KW-1185">Reference proteome</keyword>
<evidence type="ECO:0000313" key="10">
    <source>
        <dbReference type="EMBL" id="MFC3149249.1"/>
    </source>
</evidence>
<comment type="subcellular location">
    <subcellularLocation>
        <location evidence="1 5">Bacterial flagellum basal body</location>
    </subcellularLocation>
</comment>
<dbReference type="InterPro" id="IPR037058">
    <property type="entry name" value="Falgellar_hook_FlgE_sf"/>
</dbReference>
<dbReference type="NCBIfam" id="NF004238">
    <property type="entry name" value="PRK05682.1-1"/>
    <property type="match status" value="1"/>
</dbReference>
<feature type="domain" description="Flagellar basal body rod protein N-terminal" evidence="6">
    <location>
        <begin position="6"/>
        <end position="33"/>
    </location>
</feature>
<reference evidence="11" key="1">
    <citation type="journal article" date="2019" name="Int. J. Syst. Evol. Microbiol.">
        <title>The Global Catalogue of Microorganisms (GCM) 10K type strain sequencing project: providing services to taxonomists for standard genome sequencing and annotation.</title>
        <authorList>
            <consortium name="The Broad Institute Genomics Platform"/>
            <consortium name="The Broad Institute Genome Sequencing Center for Infectious Disease"/>
            <person name="Wu L."/>
            <person name="Ma J."/>
        </authorList>
    </citation>
    <scope>NUCLEOTIDE SEQUENCE [LARGE SCALE GENOMIC DNA]</scope>
    <source>
        <strain evidence="11">KCTC 52168</strain>
    </source>
</reference>
<dbReference type="Pfam" id="PF06429">
    <property type="entry name" value="Flg_bbr_C"/>
    <property type="match status" value="1"/>
</dbReference>
<dbReference type="NCBIfam" id="TIGR03506">
    <property type="entry name" value="FlgEFG_subfam"/>
    <property type="match status" value="1"/>
</dbReference>
<protein>
    <recommendedName>
        <fullName evidence="3 5">Flagellar hook protein FlgE</fullName>
    </recommendedName>
</protein>
<dbReference type="InterPro" id="IPR020013">
    <property type="entry name" value="Flagellar_FlgE/F/G"/>
</dbReference>
<dbReference type="InterPro" id="IPR053967">
    <property type="entry name" value="LlgE_F_G-like_D1"/>
</dbReference>
<dbReference type="InterPro" id="IPR001444">
    <property type="entry name" value="Flag_bb_rod_N"/>
</dbReference>
<dbReference type="Gene3D" id="2.60.98.20">
    <property type="entry name" value="Flagellar hook protein FlgE"/>
    <property type="match status" value="1"/>
</dbReference>
<gene>
    <name evidence="10" type="primary">flgE</name>
    <name evidence="10" type="ORF">ACFOEN_16625</name>
</gene>
<evidence type="ECO:0000256" key="4">
    <source>
        <dbReference type="ARBA" id="ARBA00023143"/>
    </source>
</evidence>